<keyword evidence="2" id="KW-0547">Nucleotide-binding</keyword>
<evidence type="ECO:0000256" key="7">
    <source>
        <dbReference type="ARBA" id="ARBA00034617"/>
    </source>
</evidence>
<protein>
    <recommendedName>
        <fullName evidence="8">DNA 3'-5' helicase</fullName>
        <ecNumber evidence="8">5.6.2.4</ecNumber>
    </recommendedName>
</protein>
<evidence type="ECO:0000256" key="9">
    <source>
        <dbReference type="ARBA" id="ARBA00048988"/>
    </source>
</evidence>
<dbReference type="EC" id="5.6.2.4" evidence="8"/>
<dbReference type="SMART" id="SM00490">
    <property type="entry name" value="HELICc"/>
    <property type="match status" value="1"/>
</dbReference>
<evidence type="ECO:0000256" key="8">
    <source>
        <dbReference type="ARBA" id="ARBA00034808"/>
    </source>
</evidence>
<dbReference type="NCBIfam" id="NF045503">
    <property type="entry name" value="repair_heli_XPB"/>
    <property type="match status" value="1"/>
</dbReference>
<evidence type="ECO:0000259" key="11">
    <source>
        <dbReference type="PROSITE" id="PS51192"/>
    </source>
</evidence>
<reference evidence="13 14" key="1">
    <citation type="submission" date="2017-04" db="EMBL/GenBank/DDBJ databases">
        <authorList>
            <person name="Afonso C.L."/>
            <person name="Miller P.J."/>
            <person name="Scott M.A."/>
            <person name="Spackman E."/>
            <person name="Goraichik I."/>
            <person name="Dimitrov K.M."/>
            <person name="Suarez D.L."/>
            <person name="Swayne D.E."/>
        </authorList>
    </citation>
    <scope>NUCLEOTIDE SEQUENCE [LARGE SCALE GENOMIC DNA]</scope>
    <source>
        <strain evidence="13 14">N3/975</strain>
    </source>
</reference>
<feature type="domain" description="Helicase C-terminal" evidence="12">
    <location>
        <begin position="441"/>
        <end position="587"/>
    </location>
</feature>
<dbReference type="Gene3D" id="3.40.50.300">
    <property type="entry name" value="P-loop containing nucleotide triphosphate hydrolases"/>
    <property type="match status" value="2"/>
</dbReference>
<proteinExistence type="inferred from homology"/>
<dbReference type="InterPro" id="IPR050615">
    <property type="entry name" value="ATP-dep_DNA_Helicase"/>
</dbReference>
<evidence type="ECO:0000313" key="14">
    <source>
        <dbReference type="Proteomes" id="UP000192940"/>
    </source>
</evidence>
<organism evidence="13 14">
    <name type="scientific">Paenibacillus uliginis N3/975</name>
    <dbReference type="NCBI Taxonomy" id="1313296"/>
    <lineage>
        <taxon>Bacteria</taxon>
        <taxon>Bacillati</taxon>
        <taxon>Bacillota</taxon>
        <taxon>Bacilli</taxon>
        <taxon>Bacillales</taxon>
        <taxon>Paenibacillaceae</taxon>
        <taxon>Paenibacillus</taxon>
    </lineage>
</organism>
<dbReference type="Pfam" id="PF13625">
    <property type="entry name" value="Helicase_C_3"/>
    <property type="match status" value="1"/>
</dbReference>
<dbReference type="PRINTS" id="PR00851">
    <property type="entry name" value="XRODRMPGMNTB"/>
</dbReference>
<dbReference type="InterPro" id="IPR032830">
    <property type="entry name" value="XPB/Ssl2_N"/>
</dbReference>
<dbReference type="EMBL" id="LT840184">
    <property type="protein sequence ID" value="SMF87968.1"/>
    <property type="molecule type" value="Genomic_DNA"/>
</dbReference>
<dbReference type="InterPro" id="IPR014001">
    <property type="entry name" value="Helicase_ATP-bd"/>
</dbReference>
<feature type="domain" description="Helicase ATP-binding" evidence="11">
    <location>
        <begin position="230"/>
        <end position="386"/>
    </location>
</feature>
<keyword evidence="4" id="KW-0347">Helicase</keyword>
<comment type="catalytic activity">
    <reaction evidence="7">
        <text>Couples ATP hydrolysis with the unwinding of duplex DNA by translocating in the 3'-5' direction.</text>
        <dbReference type="EC" id="5.6.2.4"/>
    </reaction>
</comment>
<keyword evidence="3" id="KW-0378">Hydrolase</keyword>
<dbReference type="PROSITE" id="PS51192">
    <property type="entry name" value="HELICASE_ATP_BIND_1"/>
    <property type="match status" value="1"/>
</dbReference>
<evidence type="ECO:0000259" key="12">
    <source>
        <dbReference type="PROSITE" id="PS51194"/>
    </source>
</evidence>
<dbReference type="GO" id="GO:0043138">
    <property type="term" value="F:3'-5' DNA helicase activity"/>
    <property type="evidence" value="ECO:0007669"/>
    <property type="project" value="UniProtKB-EC"/>
</dbReference>
<dbReference type="Pfam" id="PF16203">
    <property type="entry name" value="ERCC3_RAD25_C"/>
    <property type="match status" value="1"/>
</dbReference>
<dbReference type="CDD" id="cd18789">
    <property type="entry name" value="SF2_C_XPB"/>
    <property type="match status" value="1"/>
</dbReference>
<dbReference type="SUPFAM" id="SSF52540">
    <property type="entry name" value="P-loop containing nucleoside triphosphate hydrolases"/>
    <property type="match status" value="2"/>
</dbReference>
<dbReference type="PANTHER" id="PTHR11274:SF0">
    <property type="entry name" value="GENERAL TRANSCRIPTION AND DNA REPAIR FACTOR IIH HELICASE SUBUNIT XPB"/>
    <property type="match status" value="1"/>
</dbReference>
<gene>
    <name evidence="13" type="ORF">SAMN05661091_4038</name>
</gene>
<comment type="catalytic activity">
    <reaction evidence="9">
        <text>ATP + H2O = ADP + phosphate + H(+)</text>
        <dbReference type="Rhea" id="RHEA:13065"/>
        <dbReference type="ChEBI" id="CHEBI:15377"/>
        <dbReference type="ChEBI" id="CHEBI:15378"/>
        <dbReference type="ChEBI" id="CHEBI:30616"/>
        <dbReference type="ChEBI" id="CHEBI:43474"/>
        <dbReference type="ChEBI" id="CHEBI:456216"/>
        <dbReference type="EC" id="5.6.2.4"/>
    </reaction>
</comment>
<dbReference type="RefSeq" id="WP_208914819.1">
    <property type="nucleotide sequence ID" value="NZ_LT840184.1"/>
</dbReference>
<keyword evidence="5" id="KW-0067">ATP-binding</keyword>
<dbReference type="SMART" id="SM00487">
    <property type="entry name" value="DEXDc"/>
    <property type="match status" value="1"/>
</dbReference>
<dbReference type="InterPro" id="IPR032438">
    <property type="entry name" value="ERCC3_RAD25_C"/>
</dbReference>
<evidence type="ECO:0000256" key="3">
    <source>
        <dbReference type="ARBA" id="ARBA00022801"/>
    </source>
</evidence>
<dbReference type="AlphaFoldDB" id="A0A1X7HJW2"/>
<dbReference type="PROSITE" id="PS51194">
    <property type="entry name" value="HELICASE_CTER"/>
    <property type="match status" value="1"/>
</dbReference>
<dbReference type="STRING" id="1313296.SAMN05661091_4038"/>
<evidence type="ECO:0000256" key="10">
    <source>
        <dbReference type="SAM" id="MobiDB-lite"/>
    </source>
</evidence>
<dbReference type="GO" id="GO:0016787">
    <property type="term" value="F:hydrolase activity"/>
    <property type="evidence" value="ECO:0007669"/>
    <property type="project" value="UniProtKB-KW"/>
</dbReference>
<evidence type="ECO:0000256" key="5">
    <source>
        <dbReference type="ARBA" id="ARBA00022840"/>
    </source>
</evidence>
<dbReference type="InterPro" id="IPR006935">
    <property type="entry name" value="Helicase/UvrB_N"/>
</dbReference>
<dbReference type="InterPro" id="IPR027417">
    <property type="entry name" value="P-loop_NTPase"/>
</dbReference>
<evidence type="ECO:0000256" key="1">
    <source>
        <dbReference type="ARBA" id="ARBA00006637"/>
    </source>
</evidence>
<evidence type="ECO:0000313" key="13">
    <source>
        <dbReference type="EMBL" id="SMF87968.1"/>
    </source>
</evidence>
<dbReference type="InterPro" id="IPR001650">
    <property type="entry name" value="Helicase_C-like"/>
</dbReference>
<comment type="similarity">
    <text evidence="1">Belongs to the helicase family. RAD25/XPB subfamily.</text>
</comment>
<evidence type="ECO:0000256" key="4">
    <source>
        <dbReference type="ARBA" id="ARBA00022806"/>
    </source>
</evidence>
<evidence type="ECO:0000256" key="2">
    <source>
        <dbReference type="ARBA" id="ARBA00022741"/>
    </source>
</evidence>
<keyword evidence="6" id="KW-0413">Isomerase</keyword>
<feature type="region of interest" description="Disordered" evidence="10">
    <location>
        <begin position="587"/>
        <end position="608"/>
    </location>
</feature>
<sequence>MIKDKPCIVQRDRTILLEVEHSGFEEAREQLSRYADLVKSPSSFHTYRITPLSLWNAVASGWNAEQICGSLQSLSRFDVPSTLLEEILRLVSRYGQLTLLKHPEREESLILRCEDEELMHDIKLQPSLSKAGLTFLTNTVAEVPSERRGMLKQELTRLGYPVMDYAGYQDGQFLRIHWQGEAYEVEGPGRLGTNRLYKADEASGETKHGQSNRTSFRLRDYQQEAAEAFRDSGGKGGSGVLVLPCGAGKTVIGMAAMRELQCETLILTSNTTSVRQWMSELQEKTSLQSSDIGEYTGQRKEVRPVTVATYQILTHRHNKEDELRHMKLFNERSWGLIIYDEVHLLPAPVFRATADIQATRRLGLTATLVREDGREHDVFSLIGPKRYEMPWKTLEEKGWIATVDCAEVRVPMTDSLKEQCHYAGTREQYRLASENPAKMDVVKRLLERHSGAQTLIIGQYLNQLDSISREMDIPLISGQMPQHQRNELYAAFRRGDQRILVVSKVANFAVDLPDASVAIEISGSFGSRQEEAQRLGRILRPKAGDNKAYFYALVSQDSREEVFALRRQLFLIEQGYQYRTVTEPSIGNKGSQAFEDGAEPGKEAAGTT</sequence>
<dbReference type="GO" id="GO:0003677">
    <property type="term" value="F:DNA binding"/>
    <property type="evidence" value="ECO:0007669"/>
    <property type="project" value="InterPro"/>
</dbReference>
<accession>A0A1X7HJW2</accession>
<keyword evidence="14" id="KW-1185">Reference proteome</keyword>
<dbReference type="Pfam" id="PF04851">
    <property type="entry name" value="ResIII"/>
    <property type="match status" value="1"/>
</dbReference>
<dbReference type="PANTHER" id="PTHR11274">
    <property type="entry name" value="RAD25/XP-B DNA REPAIR HELICASE"/>
    <property type="match status" value="1"/>
</dbReference>
<name>A0A1X7HJW2_9BACL</name>
<evidence type="ECO:0000256" key="6">
    <source>
        <dbReference type="ARBA" id="ARBA00023235"/>
    </source>
</evidence>
<dbReference type="GO" id="GO:0005524">
    <property type="term" value="F:ATP binding"/>
    <property type="evidence" value="ECO:0007669"/>
    <property type="project" value="UniProtKB-KW"/>
</dbReference>
<dbReference type="Proteomes" id="UP000192940">
    <property type="component" value="Chromosome I"/>
</dbReference>